<comment type="caution">
    <text evidence="1">The sequence shown here is derived from an EMBL/GenBank/DDBJ whole genome shotgun (WGS) entry which is preliminary data.</text>
</comment>
<evidence type="ECO:0000313" key="1">
    <source>
        <dbReference type="EMBL" id="KKN32573.1"/>
    </source>
</evidence>
<accession>A0A0F9STL4</accession>
<organism evidence="1">
    <name type="scientific">marine sediment metagenome</name>
    <dbReference type="NCBI Taxonomy" id="412755"/>
    <lineage>
        <taxon>unclassified sequences</taxon>
        <taxon>metagenomes</taxon>
        <taxon>ecological metagenomes</taxon>
    </lineage>
</organism>
<protein>
    <submittedName>
        <fullName evidence="1">Uncharacterized protein</fullName>
    </submittedName>
</protein>
<dbReference type="EMBL" id="LAZR01002243">
    <property type="protein sequence ID" value="KKN32573.1"/>
    <property type="molecule type" value="Genomic_DNA"/>
</dbReference>
<name>A0A0F9STL4_9ZZZZ</name>
<gene>
    <name evidence="1" type="ORF">LCGC14_0812530</name>
</gene>
<dbReference type="AlphaFoldDB" id="A0A0F9STL4"/>
<proteinExistence type="predicted"/>
<reference evidence="1" key="1">
    <citation type="journal article" date="2015" name="Nature">
        <title>Complex archaea that bridge the gap between prokaryotes and eukaryotes.</title>
        <authorList>
            <person name="Spang A."/>
            <person name="Saw J.H."/>
            <person name="Jorgensen S.L."/>
            <person name="Zaremba-Niedzwiedzka K."/>
            <person name="Martijn J."/>
            <person name="Lind A.E."/>
            <person name="van Eijk R."/>
            <person name="Schleper C."/>
            <person name="Guy L."/>
            <person name="Ettema T.J."/>
        </authorList>
    </citation>
    <scope>NUCLEOTIDE SEQUENCE</scope>
</reference>
<sequence length="88" mass="10181">MRIFYKATNFAEDIEVTVFFVRPDLVQSDTYTLIYWGQGLYYLDISFVNDGSYCGKFFENGVAKIIKTFNTEPMYGAVTYRVKGVTEI</sequence>